<comment type="caution">
    <text evidence="2">The sequence shown here is derived from an EMBL/GenBank/DDBJ whole genome shotgun (WGS) entry which is preliminary data.</text>
</comment>
<reference evidence="2 3" key="1">
    <citation type="journal article" date="2014" name="Genome Announc.">
        <title>Genome Sequence of Afipia felis Strain 76713, Isolated in Hospital Water Using an Amoeba Co-Culture Procedure.</title>
        <authorList>
            <person name="Benamar S."/>
            <person name="La Scola B."/>
            <person name="Croce O."/>
        </authorList>
    </citation>
    <scope>NUCLEOTIDE SEQUENCE [LARGE SCALE GENOMIC DNA]</scope>
    <source>
        <strain evidence="2 3">76713</strain>
    </source>
</reference>
<dbReference type="STRING" id="1035.BN961_00715"/>
<feature type="compositionally biased region" description="Polar residues" evidence="1">
    <location>
        <begin position="45"/>
        <end position="54"/>
    </location>
</feature>
<name>A0A090MIJ0_AFIFE</name>
<keyword evidence="3" id="KW-1185">Reference proteome</keyword>
<gene>
    <name evidence="2" type="ORF">BN961_00715</name>
</gene>
<feature type="region of interest" description="Disordered" evidence="1">
    <location>
        <begin position="1"/>
        <end position="66"/>
    </location>
</feature>
<evidence type="ECO:0000313" key="3">
    <source>
        <dbReference type="Proteomes" id="UP000035762"/>
    </source>
</evidence>
<sequence>MDDKFDPAPHDKHAENPHAAAREDRRAKKELDKGLRDTFPASDPVSVTQPSTTKKSGEARKEPRKG</sequence>
<dbReference type="AlphaFoldDB" id="A0A090MIJ0"/>
<proteinExistence type="predicted"/>
<dbReference type="OrthoDB" id="8129930at2"/>
<dbReference type="RefSeq" id="WP_009337059.1">
    <property type="nucleotide sequence ID" value="NZ_CCAZ020000001.1"/>
</dbReference>
<evidence type="ECO:0000313" key="2">
    <source>
        <dbReference type="EMBL" id="CEG07326.1"/>
    </source>
</evidence>
<dbReference type="EMBL" id="CCAZ020000001">
    <property type="protein sequence ID" value="CEG07326.1"/>
    <property type="molecule type" value="Genomic_DNA"/>
</dbReference>
<organism evidence="2 3">
    <name type="scientific">Afipia felis</name>
    <name type="common">Cat scratch disease bacillus</name>
    <dbReference type="NCBI Taxonomy" id="1035"/>
    <lineage>
        <taxon>Bacteria</taxon>
        <taxon>Pseudomonadati</taxon>
        <taxon>Pseudomonadota</taxon>
        <taxon>Alphaproteobacteria</taxon>
        <taxon>Hyphomicrobiales</taxon>
        <taxon>Nitrobacteraceae</taxon>
        <taxon>Afipia</taxon>
    </lineage>
</organism>
<dbReference type="Proteomes" id="UP000035762">
    <property type="component" value="Unassembled WGS sequence"/>
</dbReference>
<feature type="compositionally biased region" description="Basic and acidic residues" evidence="1">
    <location>
        <begin position="55"/>
        <end position="66"/>
    </location>
</feature>
<evidence type="ECO:0000256" key="1">
    <source>
        <dbReference type="SAM" id="MobiDB-lite"/>
    </source>
</evidence>
<protein>
    <submittedName>
        <fullName evidence="2">Uncharacterized protein</fullName>
    </submittedName>
</protein>
<accession>A0A090MIJ0</accession>
<feature type="compositionally biased region" description="Basic and acidic residues" evidence="1">
    <location>
        <begin position="1"/>
        <end position="36"/>
    </location>
</feature>